<feature type="transmembrane region" description="Helical" evidence="6">
    <location>
        <begin position="137"/>
        <end position="157"/>
    </location>
</feature>
<feature type="transmembrane region" description="Helical" evidence="6">
    <location>
        <begin position="397"/>
        <end position="417"/>
    </location>
</feature>
<keyword evidence="8" id="KW-1185">Reference proteome</keyword>
<evidence type="ECO:0000256" key="5">
    <source>
        <dbReference type="ARBA" id="ARBA00023136"/>
    </source>
</evidence>
<protein>
    <submittedName>
        <fullName evidence="7">Oligosaccharide flippase family protein</fullName>
    </submittedName>
</protein>
<accession>A0ABS2HJI7</accession>
<feature type="transmembrane region" description="Helical" evidence="6">
    <location>
        <begin position="424"/>
        <end position="444"/>
    </location>
</feature>
<dbReference type="Pfam" id="PF13440">
    <property type="entry name" value="Polysacc_synt_3"/>
    <property type="match status" value="1"/>
</dbReference>
<keyword evidence="3 6" id="KW-0812">Transmembrane</keyword>
<feature type="transmembrane region" description="Helical" evidence="6">
    <location>
        <begin position="164"/>
        <end position="186"/>
    </location>
</feature>
<keyword evidence="5 6" id="KW-0472">Membrane</keyword>
<feature type="transmembrane region" description="Helical" evidence="6">
    <location>
        <begin position="104"/>
        <end position="125"/>
    </location>
</feature>
<feature type="transmembrane region" description="Helical" evidence="6">
    <location>
        <begin position="229"/>
        <end position="246"/>
    </location>
</feature>
<feature type="transmembrane region" description="Helical" evidence="6">
    <location>
        <begin position="334"/>
        <end position="351"/>
    </location>
</feature>
<organism evidence="7 8">
    <name type="scientific">Vibrio ulleungensis</name>
    <dbReference type="NCBI Taxonomy" id="2807619"/>
    <lineage>
        <taxon>Bacteria</taxon>
        <taxon>Pseudomonadati</taxon>
        <taxon>Pseudomonadota</taxon>
        <taxon>Gammaproteobacteria</taxon>
        <taxon>Vibrionales</taxon>
        <taxon>Vibrionaceae</taxon>
        <taxon>Vibrio</taxon>
    </lineage>
</organism>
<proteinExistence type="predicted"/>
<dbReference type="EMBL" id="JAFEUM010000002">
    <property type="protein sequence ID" value="MBM7035986.1"/>
    <property type="molecule type" value="Genomic_DNA"/>
</dbReference>
<dbReference type="InterPro" id="IPR050833">
    <property type="entry name" value="Poly_Biosynth_Transport"/>
</dbReference>
<feature type="transmembrane region" description="Helical" evidence="6">
    <location>
        <begin position="450"/>
        <end position="472"/>
    </location>
</feature>
<feature type="transmembrane region" description="Helical" evidence="6">
    <location>
        <begin position="308"/>
        <end position="328"/>
    </location>
</feature>
<comment type="caution">
    <text evidence="7">The sequence shown here is derived from an EMBL/GenBank/DDBJ whole genome shotgun (WGS) entry which is preliminary data.</text>
</comment>
<evidence type="ECO:0000313" key="8">
    <source>
        <dbReference type="Proteomes" id="UP000809621"/>
    </source>
</evidence>
<dbReference type="RefSeq" id="WP_205157600.1">
    <property type="nucleotide sequence ID" value="NZ_JAFEUM010000002.1"/>
</dbReference>
<keyword evidence="4 6" id="KW-1133">Transmembrane helix</keyword>
<dbReference type="PANTHER" id="PTHR30250:SF11">
    <property type="entry name" value="O-ANTIGEN TRANSPORTER-RELATED"/>
    <property type="match status" value="1"/>
</dbReference>
<evidence type="ECO:0000256" key="2">
    <source>
        <dbReference type="ARBA" id="ARBA00022475"/>
    </source>
</evidence>
<sequence>MTANATVTSQTKPANASATMTDKRNPIIAMLLYAFALFIMKGLSLLMLPIITRFLSPELIGQLEIVAVSTSFIGLLFSLSLHEVLYRFVAQKSGSAQNRAAAELFWLTLLCSTLGSALLTAFVQLTSLNLYGLSKDILSLAALSLSIEGGLAVGLAWLRLQDRVRLFCAICVAGSILQVALVLVALNANWGIFGIVSAGVVAHSLQLFTLVLVTGFALRLPDIQTTQRYLKYCVPMMLSGLCAFGLNGAERYFIAESSGLVTLGYFAIAAKFALAMCVLVQPFGMWWMPKRFAMLTDNPQKACDITQLGIILVCILAIAVTLFGQWGITYILPQSYAPVATIISGTIFMVLGKECAELLNLSLLSQKRTISLLRINITVTLITLVGCYLLMDHGLWALMVAVGVGQLMRALSILLIGQYGQRLPYSYTTLSSTVLVTITTIMGLSLSSNALMSLVTALGALGILAAIASTLITHSWANQTRRGFSTWRHKLSRTLSQQRVKS</sequence>
<feature type="transmembrane region" description="Helical" evidence="6">
    <location>
        <begin position="27"/>
        <end position="51"/>
    </location>
</feature>
<gene>
    <name evidence="7" type="ORF">JQC93_06145</name>
</gene>
<feature type="transmembrane region" description="Helical" evidence="6">
    <location>
        <begin position="192"/>
        <end position="217"/>
    </location>
</feature>
<feature type="transmembrane region" description="Helical" evidence="6">
    <location>
        <begin position="266"/>
        <end position="287"/>
    </location>
</feature>
<evidence type="ECO:0000313" key="7">
    <source>
        <dbReference type="EMBL" id="MBM7035986.1"/>
    </source>
</evidence>
<evidence type="ECO:0000256" key="4">
    <source>
        <dbReference type="ARBA" id="ARBA00022989"/>
    </source>
</evidence>
<keyword evidence="2" id="KW-1003">Cell membrane</keyword>
<feature type="transmembrane region" description="Helical" evidence="6">
    <location>
        <begin position="372"/>
        <end position="391"/>
    </location>
</feature>
<dbReference type="PANTHER" id="PTHR30250">
    <property type="entry name" value="PST FAMILY PREDICTED COLANIC ACID TRANSPORTER"/>
    <property type="match status" value="1"/>
</dbReference>
<name>A0ABS2HJI7_9VIBR</name>
<evidence type="ECO:0000256" key="6">
    <source>
        <dbReference type="SAM" id="Phobius"/>
    </source>
</evidence>
<reference evidence="7 8" key="1">
    <citation type="submission" date="2021-02" db="EMBL/GenBank/DDBJ databases">
        <authorList>
            <person name="Park J.-S."/>
        </authorList>
    </citation>
    <scope>NUCLEOTIDE SEQUENCE [LARGE SCALE GENOMIC DNA]</scope>
    <source>
        <strain evidence="7 8">188UL20-2</strain>
    </source>
</reference>
<evidence type="ECO:0000256" key="1">
    <source>
        <dbReference type="ARBA" id="ARBA00004651"/>
    </source>
</evidence>
<feature type="transmembrane region" description="Helical" evidence="6">
    <location>
        <begin position="63"/>
        <end position="84"/>
    </location>
</feature>
<comment type="subcellular location">
    <subcellularLocation>
        <location evidence="1">Cell membrane</location>
        <topology evidence="1">Multi-pass membrane protein</topology>
    </subcellularLocation>
</comment>
<evidence type="ECO:0000256" key="3">
    <source>
        <dbReference type="ARBA" id="ARBA00022692"/>
    </source>
</evidence>
<dbReference type="Proteomes" id="UP000809621">
    <property type="component" value="Unassembled WGS sequence"/>
</dbReference>